<feature type="region of interest" description="Disordered" evidence="2">
    <location>
        <begin position="1"/>
        <end position="32"/>
    </location>
</feature>
<dbReference type="InterPro" id="IPR027417">
    <property type="entry name" value="P-loop_NTPase"/>
</dbReference>
<dbReference type="EMBL" id="JAWRVE010000122">
    <property type="protein sequence ID" value="KAL1856382.1"/>
    <property type="molecule type" value="Genomic_DNA"/>
</dbReference>
<feature type="domain" description="NWD NACHT-NTPase N-terminal" evidence="3">
    <location>
        <begin position="62"/>
        <end position="167"/>
    </location>
</feature>
<evidence type="ECO:0000256" key="2">
    <source>
        <dbReference type="SAM" id="MobiDB-lite"/>
    </source>
</evidence>
<evidence type="ECO:0000313" key="5">
    <source>
        <dbReference type="EMBL" id="KAL1856382.1"/>
    </source>
</evidence>
<evidence type="ECO:0000256" key="1">
    <source>
        <dbReference type="ARBA" id="ARBA00022737"/>
    </source>
</evidence>
<name>A0ABR3W968_9PEZI</name>
<dbReference type="Gene3D" id="3.40.50.300">
    <property type="entry name" value="P-loop containing nucleotide triphosphate hydrolases"/>
    <property type="match status" value="1"/>
</dbReference>
<comment type="caution">
    <text evidence="5">The sequence shown here is derived from an EMBL/GenBank/DDBJ whole genome shotgun (WGS) entry which is preliminary data.</text>
</comment>
<keyword evidence="6" id="KW-1185">Reference proteome</keyword>
<accession>A0ABR3W968</accession>
<dbReference type="Pfam" id="PF17100">
    <property type="entry name" value="NACHT_N"/>
    <property type="match status" value="1"/>
</dbReference>
<dbReference type="Proteomes" id="UP001583177">
    <property type="component" value="Unassembled WGS sequence"/>
</dbReference>
<gene>
    <name evidence="5" type="ORF">Daus18300_010754</name>
</gene>
<evidence type="ECO:0000259" key="4">
    <source>
        <dbReference type="Pfam" id="PF24883"/>
    </source>
</evidence>
<dbReference type="SUPFAM" id="SSF52540">
    <property type="entry name" value="P-loop containing nucleoside triphosphate hydrolases"/>
    <property type="match status" value="1"/>
</dbReference>
<protein>
    <recommendedName>
        <fullName evidence="7">NACHT domain-containing protein</fullName>
    </recommendedName>
</protein>
<evidence type="ECO:0008006" key="7">
    <source>
        <dbReference type="Google" id="ProtNLM"/>
    </source>
</evidence>
<proteinExistence type="predicted"/>
<feature type="domain" description="Nephrocystin 3-like N-terminal" evidence="4">
    <location>
        <begin position="224"/>
        <end position="385"/>
    </location>
</feature>
<evidence type="ECO:0000259" key="3">
    <source>
        <dbReference type="Pfam" id="PF17100"/>
    </source>
</evidence>
<evidence type="ECO:0000313" key="6">
    <source>
        <dbReference type="Proteomes" id="UP001583177"/>
    </source>
</evidence>
<reference evidence="5 6" key="1">
    <citation type="journal article" date="2024" name="IMA Fungus">
        <title>IMA Genome - F19 : A genome assembly and annotation guide to empower mycologists, including annotated draft genome sequences of Ceratocystis pirilliformis, Diaporthe australafricana, Fusarium ophioides, Paecilomyces lecythidis, and Sporothrix stenoceras.</title>
        <authorList>
            <person name="Aylward J."/>
            <person name="Wilson A.M."/>
            <person name="Visagie C.M."/>
            <person name="Spraker J."/>
            <person name="Barnes I."/>
            <person name="Buitendag C."/>
            <person name="Ceriani C."/>
            <person name="Del Mar Angel L."/>
            <person name="du Plessis D."/>
            <person name="Fuchs T."/>
            <person name="Gasser K."/>
            <person name="Kramer D."/>
            <person name="Li W."/>
            <person name="Munsamy K."/>
            <person name="Piso A."/>
            <person name="Price J.L."/>
            <person name="Sonnekus B."/>
            <person name="Thomas C."/>
            <person name="van der Nest A."/>
            <person name="van Dijk A."/>
            <person name="van Heerden A."/>
            <person name="van Vuuren N."/>
            <person name="Yilmaz N."/>
            <person name="Duong T.A."/>
            <person name="van der Merwe N.A."/>
            <person name="Wingfield M.J."/>
            <person name="Wingfield B.D."/>
        </authorList>
    </citation>
    <scope>NUCLEOTIDE SEQUENCE [LARGE SCALE GENOMIC DNA]</scope>
    <source>
        <strain evidence="5 6">CMW 18300</strain>
    </source>
</reference>
<dbReference type="InterPro" id="IPR056884">
    <property type="entry name" value="NPHP3-like_N"/>
</dbReference>
<dbReference type="Pfam" id="PF24883">
    <property type="entry name" value="NPHP3_N"/>
    <property type="match status" value="1"/>
</dbReference>
<sequence>MGKSRSLWHRLRGSRNSGGQPEVACNETDASGYSADQASAVTTLTTGSAQAAEQDERDTVKDLWLNAYKKLEEGEGTKKMVQAYEALLSRQLDGPTVQSDGAIDSFDGCTPEERISDMRRVTEVTLEKASRHHKRKEGFVKAAKVLNTISSTVIKPMLQTEAVASLADADENFEDINNTLNHLLTAQKQTLSKQEVRYLQGLVGKFSTSDYNKHMKLNPTRVSGTCEWFCNHETFKKWLGTDAGLLLVSADPGCGKSTLTRYLIEVVLPQQSSGSKLVYFFFKDTNEQKRLNTAMCAVLHQLLLDDTALVSKVEDDITQAGQNITEISSSLWKLFSRVCQDDLGGIICVFDALDECDPDDCLELIRKINDVLESGPKIKVLITTRGYPHILNQFKPYESSMIHLDGDGKNEKDAIQQEISLVLDYKLDHLSRMKSLSQQRSAAIEEALQSKGSQQRTYLWLKLVFDLMERIPWKSDNDWKKLIMSPPRNVNEAYTTLLQDVSEEEKDSVKILLHLMVAAYRPLTLREMSIAIIVRESPGAYDEKILGLQAEREFKDWILKTCGFFVTVYDNQLYFIHQTAKEFLPSSPPLD</sequence>
<dbReference type="InterPro" id="IPR031359">
    <property type="entry name" value="NACHT_N"/>
</dbReference>
<organism evidence="5 6">
    <name type="scientific">Diaporthe australafricana</name>
    <dbReference type="NCBI Taxonomy" id="127596"/>
    <lineage>
        <taxon>Eukaryota</taxon>
        <taxon>Fungi</taxon>
        <taxon>Dikarya</taxon>
        <taxon>Ascomycota</taxon>
        <taxon>Pezizomycotina</taxon>
        <taxon>Sordariomycetes</taxon>
        <taxon>Sordariomycetidae</taxon>
        <taxon>Diaporthales</taxon>
        <taxon>Diaporthaceae</taxon>
        <taxon>Diaporthe</taxon>
    </lineage>
</organism>
<keyword evidence="1" id="KW-0677">Repeat</keyword>
<feature type="compositionally biased region" description="Basic residues" evidence="2">
    <location>
        <begin position="1"/>
        <end position="13"/>
    </location>
</feature>
<dbReference type="PANTHER" id="PTHR10039">
    <property type="entry name" value="AMELOGENIN"/>
    <property type="match status" value="1"/>
</dbReference>